<accession>A0A542E514</accession>
<dbReference type="InterPro" id="IPR009061">
    <property type="entry name" value="DNA-bd_dom_put_sf"/>
</dbReference>
<dbReference type="InterPro" id="IPR047057">
    <property type="entry name" value="MerR_fam"/>
</dbReference>
<dbReference type="SUPFAM" id="SSF46955">
    <property type="entry name" value="Putative DNA-binding domain"/>
    <property type="match status" value="1"/>
</dbReference>
<evidence type="ECO:0000313" key="3">
    <source>
        <dbReference type="EMBL" id="TQJ10430.1"/>
    </source>
</evidence>
<feature type="domain" description="HTH merR-type" evidence="2">
    <location>
        <begin position="22"/>
        <end position="85"/>
    </location>
</feature>
<keyword evidence="1" id="KW-0238">DNA-binding</keyword>
<dbReference type="Gene3D" id="1.10.1660.10">
    <property type="match status" value="1"/>
</dbReference>
<dbReference type="PANTHER" id="PTHR30204">
    <property type="entry name" value="REDOX-CYCLING DRUG-SENSING TRANSCRIPTIONAL ACTIVATOR SOXR"/>
    <property type="match status" value="1"/>
</dbReference>
<evidence type="ECO:0000313" key="4">
    <source>
        <dbReference type="Proteomes" id="UP000317893"/>
    </source>
</evidence>
<gene>
    <name evidence="3" type="ORF">FB458_3552</name>
</gene>
<dbReference type="InterPro" id="IPR000551">
    <property type="entry name" value="MerR-type_HTH_dom"/>
</dbReference>
<evidence type="ECO:0000256" key="1">
    <source>
        <dbReference type="ARBA" id="ARBA00023125"/>
    </source>
</evidence>
<dbReference type="AlphaFoldDB" id="A0A542E514"/>
<organism evidence="3 4">
    <name type="scientific">Lapillicoccus jejuensis</name>
    <dbReference type="NCBI Taxonomy" id="402171"/>
    <lineage>
        <taxon>Bacteria</taxon>
        <taxon>Bacillati</taxon>
        <taxon>Actinomycetota</taxon>
        <taxon>Actinomycetes</taxon>
        <taxon>Micrococcales</taxon>
        <taxon>Intrasporangiaceae</taxon>
        <taxon>Lapillicoccus</taxon>
    </lineage>
</organism>
<dbReference type="GO" id="GO:0003677">
    <property type="term" value="F:DNA binding"/>
    <property type="evidence" value="ECO:0007669"/>
    <property type="project" value="UniProtKB-KW"/>
</dbReference>
<dbReference type="PANTHER" id="PTHR30204:SF89">
    <property type="entry name" value="HTH MERR-TYPE DOMAIN-CONTAINING PROTEIN"/>
    <property type="match status" value="1"/>
</dbReference>
<dbReference type="SMART" id="SM00422">
    <property type="entry name" value="HTH_MERR"/>
    <property type="match status" value="1"/>
</dbReference>
<proteinExistence type="predicted"/>
<name>A0A542E514_9MICO</name>
<reference evidence="3 4" key="1">
    <citation type="submission" date="2019-06" db="EMBL/GenBank/DDBJ databases">
        <title>Sequencing the genomes of 1000 actinobacteria strains.</title>
        <authorList>
            <person name="Klenk H.-P."/>
        </authorList>
    </citation>
    <scope>NUCLEOTIDE SEQUENCE [LARGE SCALE GENOMIC DNA]</scope>
    <source>
        <strain evidence="3 4">DSM 18607</strain>
    </source>
</reference>
<dbReference type="EMBL" id="VFMN01000001">
    <property type="protein sequence ID" value="TQJ10430.1"/>
    <property type="molecule type" value="Genomic_DNA"/>
</dbReference>
<dbReference type="Pfam" id="PF13411">
    <property type="entry name" value="MerR_1"/>
    <property type="match status" value="1"/>
</dbReference>
<sequence length="253" mass="26438">MSQAGADGGPGRSIGAVVAELVAEFPDLTISKLRFLETEGLVTPLRLPSGYRRYRDADVERLRYVLTAQRDRFWPLKVIRDALDALDRGLTPAGDWPVQPDGDGGGTGGLGRVAGTPGRPVVPAVAADPGLPRADDLAPGPALRLTDAELCDASGLTPEALTALAGYGLLRAGRDGHWDGPALAVATAAAQLAAVGIEPRHLRPFRTAADREVALVRQAVRPGDEAEVRRVLQQCLALHVALVRAGTAAPPAP</sequence>
<dbReference type="Proteomes" id="UP000317893">
    <property type="component" value="Unassembled WGS sequence"/>
</dbReference>
<dbReference type="GO" id="GO:0003700">
    <property type="term" value="F:DNA-binding transcription factor activity"/>
    <property type="evidence" value="ECO:0007669"/>
    <property type="project" value="InterPro"/>
</dbReference>
<dbReference type="OrthoDB" id="3191171at2"/>
<dbReference type="PROSITE" id="PS50937">
    <property type="entry name" value="HTH_MERR_2"/>
    <property type="match status" value="1"/>
</dbReference>
<evidence type="ECO:0000259" key="2">
    <source>
        <dbReference type="PROSITE" id="PS50937"/>
    </source>
</evidence>
<comment type="caution">
    <text evidence="3">The sequence shown here is derived from an EMBL/GenBank/DDBJ whole genome shotgun (WGS) entry which is preliminary data.</text>
</comment>
<keyword evidence="4" id="KW-1185">Reference proteome</keyword>
<dbReference type="CDD" id="cd00592">
    <property type="entry name" value="HTH_MerR-like"/>
    <property type="match status" value="1"/>
</dbReference>
<protein>
    <submittedName>
        <fullName evidence="3">MerR-like DNA binding protein</fullName>
    </submittedName>
</protein>
<dbReference type="RefSeq" id="WP_141849655.1">
    <property type="nucleotide sequence ID" value="NZ_BAAAPR010000012.1"/>
</dbReference>